<proteinExistence type="predicted"/>
<name>A0A212JK89_9FIRM</name>
<gene>
    <name evidence="1" type="ORF">KL86CLO1_11247</name>
</gene>
<protein>
    <submittedName>
        <fullName evidence="1">Uncharacterized protein</fullName>
    </submittedName>
</protein>
<reference evidence="1" key="1">
    <citation type="submission" date="2016-04" db="EMBL/GenBank/DDBJ databases">
        <authorList>
            <person name="Evans L.H."/>
            <person name="Alamgir A."/>
            <person name="Owens N."/>
            <person name="Weber N.D."/>
            <person name="Virtaneva K."/>
            <person name="Barbian K."/>
            <person name="Babar A."/>
            <person name="Rosenke K."/>
        </authorList>
    </citation>
    <scope>NUCLEOTIDE SEQUENCE</scope>
    <source>
        <strain evidence="1">86</strain>
    </source>
</reference>
<evidence type="ECO:0000313" key="1">
    <source>
        <dbReference type="EMBL" id="SBV99715.1"/>
    </source>
</evidence>
<dbReference type="EMBL" id="FLUN01000001">
    <property type="protein sequence ID" value="SBV99715.1"/>
    <property type="molecule type" value="Genomic_DNA"/>
</dbReference>
<dbReference type="AlphaFoldDB" id="A0A212JK89"/>
<sequence length="48" mass="5658">MDAEIGLEVPKVFWKYYDKYRRNEISLSEFSKRTGLSITKIKVYLGAL</sequence>
<organism evidence="1">
    <name type="scientific">uncultured Eubacteriales bacterium</name>
    <dbReference type="NCBI Taxonomy" id="172733"/>
    <lineage>
        <taxon>Bacteria</taxon>
        <taxon>Bacillati</taxon>
        <taxon>Bacillota</taxon>
        <taxon>Clostridia</taxon>
        <taxon>Eubacteriales</taxon>
        <taxon>environmental samples</taxon>
    </lineage>
</organism>
<accession>A0A212JK89</accession>